<organism evidence="1 2">
    <name type="scientific">Weissella cibaria</name>
    <dbReference type="NCBI Taxonomy" id="137591"/>
    <lineage>
        <taxon>Bacteria</taxon>
        <taxon>Bacillati</taxon>
        <taxon>Bacillota</taxon>
        <taxon>Bacilli</taxon>
        <taxon>Lactobacillales</taxon>
        <taxon>Lactobacillaceae</taxon>
        <taxon>Weissella</taxon>
    </lineage>
</organism>
<dbReference type="Proteomes" id="UP000244870">
    <property type="component" value="Chromosome"/>
</dbReference>
<dbReference type="AlphaFoldDB" id="A0A2S1KTT1"/>
<dbReference type="RefSeq" id="WP_108730902.1">
    <property type="nucleotide sequence ID" value="NZ_CP020928.1"/>
</dbReference>
<sequence length="208" mass="23591">MEDLVMYGTPAEGVYTTSEIVAKYTGVSVEHVRHLTNKYRDELEEFGKLVFKNSSLPSGQTRKVWHYNEQQATFLIALMRNTDTVVEFKRNLVAAFYSQREELAHKTIALANIKPVNKSLSEVVHDSWPDNPHMYATIHNLALKVVTGKNAKQLKTTFDVTDAKEALNSSQLEHLEHVKELMKQLILNGYSYQEIKATVLKGRGVVNA</sequence>
<protein>
    <recommendedName>
        <fullName evidence="3">Phage regulatory protein Rha (Phage_pRha)</fullName>
    </recommendedName>
</protein>
<dbReference type="InterPro" id="IPR014054">
    <property type="entry name" value="Phage_regulatory_Rha"/>
</dbReference>
<name>A0A2S1KTT1_9LACO</name>
<gene>
    <name evidence="1" type="ORF">B6254_2019</name>
</gene>
<evidence type="ECO:0000313" key="2">
    <source>
        <dbReference type="Proteomes" id="UP000244870"/>
    </source>
</evidence>
<accession>A0A2S1KTT1</accession>
<reference evidence="1 2" key="1">
    <citation type="submission" date="2017-04" db="EMBL/GenBank/DDBJ databases">
        <title>Weissella cibaria strain m2 complete genome.</title>
        <authorList>
            <person name="Pan Q."/>
            <person name="Tan M."/>
            <person name="Yao F."/>
            <person name="Su S."/>
        </authorList>
    </citation>
    <scope>NUCLEOTIDE SEQUENCE [LARGE SCALE GENOMIC DNA]</scope>
    <source>
        <strain evidence="1 2">M2</strain>
    </source>
</reference>
<evidence type="ECO:0008006" key="3">
    <source>
        <dbReference type="Google" id="ProtNLM"/>
    </source>
</evidence>
<dbReference type="EMBL" id="CP020928">
    <property type="protein sequence ID" value="AWF96380.1"/>
    <property type="molecule type" value="Genomic_DNA"/>
</dbReference>
<proteinExistence type="predicted"/>
<evidence type="ECO:0000313" key="1">
    <source>
        <dbReference type="EMBL" id="AWF96380.1"/>
    </source>
</evidence>
<dbReference type="Pfam" id="PF09669">
    <property type="entry name" value="Phage_pRha"/>
    <property type="match status" value="1"/>
</dbReference>